<dbReference type="InterPro" id="IPR000801">
    <property type="entry name" value="Esterase-like"/>
</dbReference>
<dbReference type="OrthoDB" id="9764953at2"/>
<dbReference type="RefSeq" id="WP_103066309.1">
    <property type="nucleotide sequence ID" value="NZ_AZRL01000003.1"/>
</dbReference>
<protein>
    <submittedName>
        <fullName evidence="1">Esterase</fullName>
    </submittedName>
</protein>
<comment type="caution">
    <text evidence="1">The sequence shown here is derived from an EMBL/GenBank/DDBJ whole genome shotgun (WGS) entry which is preliminary data.</text>
</comment>
<gene>
    <name evidence="1" type="ORF">X929_01675</name>
</gene>
<evidence type="ECO:0000313" key="1">
    <source>
        <dbReference type="EMBL" id="PNR98084.1"/>
    </source>
</evidence>
<dbReference type="InterPro" id="IPR029058">
    <property type="entry name" value="AB_hydrolase_fold"/>
</dbReference>
<dbReference type="SUPFAM" id="SSF53474">
    <property type="entry name" value="alpha/beta-Hydrolases"/>
    <property type="match status" value="1"/>
</dbReference>
<proteinExistence type="predicted"/>
<dbReference type="Gene3D" id="3.40.50.1820">
    <property type="entry name" value="alpha/beta hydrolase"/>
    <property type="match status" value="1"/>
</dbReference>
<dbReference type="AlphaFoldDB" id="A0A2K1P5M0"/>
<dbReference type="PANTHER" id="PTHR48098">
    <property type="entry name" value="ENTEROCHELIN ESTERASE-RELATED"/>
    <property type="match status" value="1"/>
</dbReference>
<dbReference type="EMBL" id="AZRL01000003">
    <property type="protein sequence ID" value="PNR98084.1"/>
    <property type="molecule type" value="Genomic_DNA"/>
</dbReference>
<dbReference type="PANTHER" id="PTHR48098:SF1">
    <property type="entry name" value="DIACYLGLYCEROL ACYLTRANSFERASE_MYCOLYLTRANSFERASE AG85A"/>
    <property type="match status" value="1"/>
</dbReference>
<accession>A0A2K1P5M0</accession>
<organism evidence="1 2">
    <name type="scientific">Petrotoga olearia DSM 13574</name>
    <dbReference type="NCBI Taxonomy" id="1122955"/>
    <lineage>
        <taxon>Bacteria</taxon>
        <taxon>Thermotogati</taxon>
        <taxon>Thermotogota</taxon>
        <taxon>Thermotogae</taxon>
        <taxon>Petrotogales</taxon>
        <taxon>Petrotogaceae</taxon>
        <taxon>Petrotoga</taxon>
    </lineage>
</organism>
<dbReference type="Proteomes" id="UP000236434">
    <property type="component" value="Unassembled WGS sequence"/>
</dbReference>
<dbReference type="GO" id="GO:0016747">
    <property type="term" value="F:acyltransferase activity, transferring groups other than amino-acyl groups"/>
    <property type="evidence" value="ECO:0007669"/>
    <property type="project" value="TreeGrafter"/>
</dbReference>
<evidence type="ECO:0000313" key="2">
    <source>
        <dbReference type="Proteomes" id="UP000236434"/>
    </source>
</evidence>
<dbReference type="Pfam" id="PF00756">
    <property type="entry name" value="Esterase"/>
    <property type="match status" value="1"/>
</dbReference>
<dbReference type="InterPro" id="IPR050583">
    <property type="entry name" value="Mycobacterial_A85_antigen"/>
</dbReference>
<name>A0A2K1P5M0_9BACT</name>
<reference evidence="1 2" key="1">
    <citation type="submission" date="2013-12" db="EMBL/GenBank/DDBJ databases">
        <title>Comparative genomics of Petrotoga isolates.</title>
        <authorList>
            <person name="Nesbo C.L."/>
            <person name="Charchuk R."/>
            <person name="Chow K."/>
        </authorList>
    </citation>
    <scope>NUCLEOTIDE SEQUENCE [LARGE SCALE GENOMIC DNA]</scope>
    <source>
        <strain evidence="1 2">DSM 13574</strain>
    </source>
</reference>
<sequence>MTYGKVYESLSFYSQALKSQMKYSIYLPPKYDIETRKYPTVYLLHGHGGNEISWLRKGRVDQSLDLMINNNEIPPFVAVMPDAKNSWYVNSPTGVNYETALIEDLIQHIETQYKVYSERSSRFIAGLSMGGYGALRLAFKYPDLFLSVASLSGGITKEAPPEKEFDLDGNEVNVREDYYHDAFGWPFDPELWEKENIFNYIENVKQSELELPVYLSCGSEDYFYLYLGVSELHHELRLNGIASSLFIKPGDHNWFLWSEEIKEVLRFFTKNMLIIH</sequence>